<organism evidence="2 3">
    <name type="scientific">Halogeometricum salsisoli</name>
    <dbReference type="NCBI Taxonomy" id="2950536"/>
    <lineage>
        <taxon>Archaea</taxon>
        <taxon>Methanobacteriati</taxon>
        <taxon>Methanobacteriota</taxon>
        <taxon>Stenosarchaea group</taxon>
        <taxon>Halobacteria</taxon>
        <taxon>Halobacteriales</taxon>
        <taxon>Haloferacaceae</taxon>
        <taxon>Halogeometricum</taxon>
    </lineage>
</organism>
<reference evidence="2 3" key="1">
    <citation type="submission" date="2022-06" db="EMBL/GenBank/DDBJ databases">
        <title>Halogeometricum sp. a new haloarchaeum isolate from saline soil.</title>
        <authorList>
            <person name="Strakova D."/>
            <person name="Galisteo C."/>
            <person name="Sanchez-Porro C."/>
            <person name="Ventosa A."/>
        </authorList>
    </citation>
    <scope>NUCLEOTIDE SEQUENCE [LARGE SCALE GENOMIC DNA]</scope>
    <source>
        <strain evidence="2 3">S1BR25-6</strain>
    </source>
</reference>
<gene>
    <name evidence="2" type="ORF">NDI76_00290</name>
</gene>
<dbReference type="RefSeq" id="WP_310921957.1">
    <property type="nucleotide sequence ID" value="NZ_JAMQOP010000001.1"/>
</dbReference>
<dbReference type="InterPro" id="IPR040624">
    <property type="entry name" value="HalOD1"/>
</dbReference>
<name>A0ABU2GA85_9EURY</name>
<dbReference type="Pfam" id="PF18545">
    <property type="entry name" value="HalOD1"/>
    <property type="match status" value="1"/>
</dbReference>
<dbReference type="EMBL" id="JAMQOP010000001">
    <property type="protein sequence ID" value="MDS0297178.1"/>
    <property type="molecule type" value="Genomic_DNA"/>
</dbReference>
<protein>
    <recommendedName>
        <fullName evidence="1">Halobacterial output domain-containing protein</fullName>
    </recommendedName>
</protein>
<comment type="caution">
    <text evidence="2">The sequence shown here is derived from an EMBL/GenBank/DDBJ whole genome shotgun (WGS) entry which is preliminary data.</text>
</comment>
<feature type="domain" description="Halobacterial output" evidence="1">
    <location>
        <begin position="17"/>
        <end position="84"/>
    </location>
</feature>
<evidence type="ECO:0000313" key="3">
    <source>
        <dbReference type="Proteomes" id="UP001257060"/>
    </source>
</evidence>
<evidence type="ECO:0000259" key="1">
    <source>
        <dbReference type="Pfam" id="PF18545"/>
    </source>
</evidence>
<evidence type="ECO:0000313" key="2">
    <source>
        <dbReference type="EMBL" id="MDS0297178.1"/>
    </source>
</evidence>
<proteinExistence type="predicted"/>
<accession>A0ABU2GA85</accession>
<dbReference type="Proteomes" id="UP001257060">
    <property type="component" value="Unassembled WGS sequence"/>
</dbReference>
<keyword evidence="3" id="KW-1185">Reference proteome</keyword>
<sequence>MTHDPERRRYYPGDDVALSEAILEAVQEHEHATFSGDEFRLYDNINPDAIDMLFKDTSDVDISVTIELENLTVGLWSDGGVDIRVSDKVE</sequence>